<proteinExistence type="predicted"/>
<feature type="domain" description="HTH cro/C1-type" evidence="2">
    <location>
        <begin position="14"/>
        <end position="70"/>
    </location>
</feature>
<dbReference type="AlphaFoldDB" id="A0A239F3T2"/>
<reference evidence="3 4" key="1">
    <citation type="submission" date="2017-06" db="EMBL/GenBank/DDBJ databases">
        <authorList>
            <person name="Kim H.J."/>
            <person name="Triplett B.A."/>
        </authorList>
    </citation>
    <scope>NUCLEOTIDE SEQUENCE [LARGE SCALE GENOMIC DNA]</scope>
    <source>
        <strain evidence="3 4">DSM 43151</strain>
    </source>
</reference>
<dbReference type="EMBL" id="FZNR01000017">
    <property type="protein sequence ID" value="SNS51576.1"/>
    <property type="molecule type" value="Genomic_DNA"/>
</dbReference>
<name>A0A239F3T2_9ACTN</name>
<sequence>MDPAAGPLQAFAFELRKVRTEAGGPTYRALARSAGYSAATLSEAAGGTRKPTLDVVLAYVGACRGDVDLWRRRWHELDTALTSAPLTEAGPVPVAEADPVPLPEADPVEPAPSAPLDAVSRRGRPSPRRLVAWAAVPVLLTATAGGVYLARDQRGSGCPEQPAHPAFTAVSYGAGARAHTGAARDAPITRTIPSGCTIGFVGYCLGEKIHDNTGGTPDVRWFKLPDGDVVASGIVHGNPPRGLAASRCVDDRTPPGTIALTAAVDPAKPGTVRLKATGTRLDIVGFAALYQPAEPPTARRWRQIGFTEETAGKPGFGVSWRLGGVATGPDPVLIAAVACLGGDGPTGIVDVRSAGAGRLGPKFPPVSLTASQRAEAVNAACSYPA</sequence>
<organism evidence="3 4">
    <name type="scientific">Actinoplanes regularis</name>
    <dbReference type="NCBI Taxonomy" id="52697"/>
    <lineage>
        <taxon>Bacteria</taxon>
        <taxon>Bacillati</taxon>
        <taxon>Actinomycetota</taxon>
        <taxon>Actinomycetes</taxon>
        <taxon>Micromonosporales</taxon>
        <taxon>Micromonosporaceae</taxon>
        <taxon>Actinoplanes</taxon>
    </lineage>
</organism>
<protein>
    <submittedName>
        <fullName evidence="3">Helix-turn-helix domain-containing protein</fullName>
    </submittedName>
</protein>
<evidence type="ECO:0000256" key="1">
    <source>
        <dbReference type="SAM" id="MobiDB-lite"/>
    </source>
</evidence>
<dbReference type="InterPro" id="IPR001387">
    <property type="entry name" value="Cro/C1-type_HTH"/>
</dbReference>
<evidence type="ECO:0000313" key="4">
    <source>
        <dbReference type="Proteomes" id="UP000198415"/>
    </source>
</evidence>
<gene>
    <name evidence="3" type="ORF">SAMN06264365_11771</name>
</gene>
<feature type="compositionally biased region" description="Pro residues" evidence="1">
    <location>
        <begin position="100"/>
        <end position="113"/>
    </location>
</feature>
<accession>A0A239F3T2</accession>
<dbReference type="Proteomes" id="UP000198415">
    <property type="component" value="Unassembled WGS sequence"/>
</dbReference>
<evidence type="ECO:0000259" key="2">
    <source>
        <dbReference type="SMART" id="SM00530"/>
    </source>
</evidence>
<keyword evidence="4" id="KW-1185">Reference proteome</keyword>
<dbReference type="CDD" id="cd00093">
    <property type="entry name" value="HTH_XRE"/>
    <property type="match status" value="1"/>
</dbReference>
<dbReference type="SMART" id="SM00530">
    <property type="entry name" value="HTH_XRE"/>
    <property type="match status" value="1"/>
</dbReference>
<feature type="region of interest" description="Disordered" evidence="1">
    <location>
        <begin position="88"/>
        <end position="122"/>
    </location>
</feature>
<evidence type="ECO:0000313" key="3">
    <source>
        <dbReference type="EMBL" id="SNS51576.1"/>
    </source>
</evidence>